<dbReference type="Gene3D" id="1.10.10.60">
    <property type="entry name" value="Homeodomain-like"/>
    <property type="match status" value="1"/>
</dbReference>
<comment type="caution">
    <text evidence="4">The sequence shown here is derived from an EMBL/GenBank/DDBJ whole genome shotgun (WGS) entry which is preliminary data.</text>
</comment>
<sequence length="489" mass="56013">MASLAVNSKCDGPFRIPRSAVTCRAFMNSCSYQDSLQAWAKLIKKLRIHSQGFSNSPSPIKRRKLSRIQEAKVPPMKFQTKRNLRKRKKPGIKDASSVTSNLESEESFSSSGRKRRRKNSDQINVLLKHFEKNPKWDRRTIENAAKESGLSISQAYKWGWDRKNKAGDLEGFHKPSKDEFGGYSKHDFTDQDDSIAQLIGKNLDKEVEKLLFEHNHHQPVHKVKSVAEPKSPQKKRTRKLMNKKREEDNIEISNSKKRDTEVQTPDLWEPKEEDFVTPVKVKKHSEIGHVQAAHNLFPADTENIRDSKVETERKLDFSENSLCQRSFSDISSRRLQCRENLDLQKENILGSQADLIGRPTKKQMASFQHPVLLKEIENRKPFGNLSKNFSRTPEQVTPPEESLLGVNLEEMNCRNSISMSLLEFDFVSDPPSQEMKPSCIPFNLEEDMKIGEEKSQEMLSKERYSSFPDLPSSDSELANKLGLGAGFNL</sequence>
<feature type="DNA-binding region" description="Homeobox" evidence="1">
    <location>
        <begin position="111"/>
        <end position="170"/>
    </location>
</feature>
<dbReference type="GO" id="GO:0005634">
    <property type="term" value="C:nucleus"/>
    <property type="evidence" value="ECO:0007669"/>
    <property type="project" value="UniProtKB-SubCell"/>
</dbReference>
<dbReference type="SUPFAM" id="SSF46689">
    <property type="entry name" value="Homeodomain-like"/>
    <property type="match status" value="1"/>
</dbReference>
<feature type="compositionally biased region" description="Basic and acidic residues" evidence="2">
    <location>
        <begin position="454"/>
        <end position="464"/>
    </location>
</feature>
<protein>
    <recommendedName>
        <fullName evidence="3">Homeobox domain-containing protein</fullName>
    </recommendedName>
</protein>
<dbReference type="AlphaFoldDB" id="A0AAD1U141"/>
<feature type="region of interest" description="Disordered" evidence="2">
    <location>
        <begin position="51"/>
        <end position="120"/>
    </location>
</feature>
<gene>
    <name evidence="4" type="ORF">ECRASSUSDP1_LOCUS1394</name>
</gene>
<evidence type="ECO:0000259" key="3">
    <source>
        <dbReference type="PROSITE" id="PS50071"/>
    </source>
</evidence>
<evidence type="ECO:0000313" key="4">
    <source>
        <dbReference type="EMBL" id="CAI2360096.1"/>
    </source>
</evidence>
<reference evidence="4" key="1">
    <citation type="submission" date="2023-07" db="EMBL/GenBank/DDBJ databases">
        <authorList>
            <consortium name="AG Swart"/>
            <person name="Singh M."/>
            <person name="Singh A."/>
            <person name="Seah K."/>
            <person name="Emmerich C."/>
        </authorList>
    </citation>
    <scope>NUCLEOTIDE SEQUENCE</scope>
    <source>
        <strain evidence="4">DP1</strain>
    </source>
</reference>
<dbReference type="InterPro" id="IPR009057">
    <property type="entry name" value="Homeodomain-like_sf"/>
</dbReference>
<comment type="subcellular location">
    <subcellularLocation>
        <location evidence="1">Nucleus</location>
    </subcellularLocation>
</comment>
<dbReference type="Proteomes" id="UP001295684">
    <property type="component" value="Unassembled WGS sequence"/>
</dbReference>
<feature type="domain" description="Homeobox" evidence="3">
    <location>
        <begin position="109"/>
        <end position="169"/>
    </location>
</feature>
<feature type="compositionally biased region" description="Basic residues" evidence="2">
    <location>
        <begin position="79"/>
        <end position="90"/>
    </location>
</feature>
<keyword evidence="1" id="KW-0371">Homeobox</keyword>
<accession>A0AAD1U141</accession>
<evidence type="ECO:0000313" key="5">
    <source>
        <dbReference type="Proteomes" id="UP001295684"/>
    </source>
</evidence>
<feature type="compositionally biased region" description="Basic residues" evidence="2">
    <location>
        <begin position="232"/>
        <end position="242"/>
    </location>
</feature>
<dbReference type="CDD" id="cd00086">
    <property type="entry name" value="homeodomain"/>
    <property type="match status" value="1"/>
</dbReference>
<dbReference type="InterPro" id="IPR001356">
    <property type="entry name" value="HD"/>
</dbReference>
<feature type="region of interest" description="Disordered" evidence="2">
    <location>
        <begin position="454"/>
        <end position="489"/>
    </location>
</feature>
<dbReference type="EMBL" id="CAMPGE010001315">
    <property type="protein sequence ID" value="CAI2360096.1"/>
    <property type="molecule type" value="Genomic_DNA"/>
</dbReference>
<proteinExistence type="predicted"/>
<keyword evidence="1" id="KW-0539">Nucleus</keyword>
<organism evidence="4 5">
    <name type="scientific">Euplotes crassus</name>
    <dbReference type="NCBI Taxonomy" id="5936"/>
    <lineage>
        <taxon>Eukaryota</taxon>
        <taxon>Sar</taxon>
        <taxon>Alveolata</taxon>
        <taxon>Ciliophora</taxon>
        <taxon>Intramacronucleata</taxon>
        <taxon>Spirotrichea</taxon>
        <taxon>Hypotrichia</taxon>
        <taxon>Euplotida</taxon>
        <taxon>Euplotidae</taxon>
        <taxon>Moneuplotes</taxon>
    </lineage>
</organism>
<evidence type="ECO:0000256" key="2">
    <source>
        <dbReference type="SAM" id="MobiDB-lite"/>
    </source>
</evidence>
<name>A0AAD1U141_EUPCR</name>
<feature type="region of interest" description="Disordered" evidence="2">
    <location>
        <begin position="215"/>
        <end position="267"/>
    </location>
</feature>
<dbReference type="GO" id="GO:0003677">
    <property type="term" value="F:DNA binding"/>
    <property type="evidence" value="ECO:0007669"/>
    <property type="project" value="UniProtKB-UniRule"/>
</dbReference>
<dbReference type="PROSITE" id="PS50071">
    <property type="entry name" value="HOMEOBOX_2"/>
    <property type="match status" value="1"/>
</dbReference>
<keyword evidence="1" id="KW-0238">DNA-binding</keyword>
<evidence type="ECO:0000256" key="1">
    <source>
        <dbReference type="PROSITE-ProRule" id="PRU00108"/>
    </source>
</evidence>
<keyword evidence="5" id="KW-1185">Reference proteome</keyword>